<dbReference type="InterPro" id="IPR011074">
    <property type="entry name" value="CRAL/TRIO_N_dom"/>
</dbReference>
<evidence type="ECO:0000313" key="3">
    <source>
        <dbReference type="EMBL" id="OXA56178.1"/>
    </source>
</evidence>
<dbReference type="InterPro" id="IPR009038">
    <property type="entry name" value="GOLD_dom"/>
</dbReference>
<dbReference type="AlphaFoldDB" id="A0A226EFZ4"/>
<comment type="caution">
    <text evidence="3">The sequence shown here is derived from an EMBL/GenBank/DDBJ whole genome shotgun (WGS) entry which is preliminary data.</text>
</comment>
<dbReference type="OrthoDB" id="1434354at2759"/>
<feature type="domain" description="GOLD" evidence="2">
    <location>
        <begin position="265"/>
        <end position="383"/>
    </location>
</feature>
<dbReference type="SUPFAM" id="SSF101576">
    <property type="entry name" value="Supernatant protein factor (SPF), C-terminal domain"/>
    <property type="match status" value="1"/>
</dbReference>
<dbReference type="GO" id="GO:0005737">
    <property type="term" value="C:cytoplasm"/>
    <property type="evidence" value="ECO:0007669"/>
    <property type="project" value="TreeGrafter"/>
</dbReference>
<dbReference type="OMA" id="RIMEDQY"/>
<dbReference type="SUPFAM" id="SSF46938">
    <property type="entry name" value="CRAL/TRIO N-terminal domain"/>
    <property type="match status" value="1"/>
</dbReference>
<dbReference type="SMART" id="SM01100">
    <property type="entry name" value="CRAL_TRIO_N"/>
    <property type="match status" value="1"/>
</dbReference>
<dbReference type="SUPFAM" id="SSF52087">
    <property type="entry name" value="CRAL/TRIO domain"/>
    <property type="match status" value="1"/>
</dbReference>
<dbReference type="InterPro" id="IPR036865">
    <property type="entry name" value="CRAL-TRIO_dom_sf"/>
</dbReference>
<dbReference type="Gene3D" id="2.60.120.680">
    <property type="entry name" value="GOLD domain"/>
    <property type="match status" value="1"/>
</dbReference>
<organism evidence="3 4">
    <name type="scientific">Folsomia candida</name>
    <name type="common">Springtail</name>
    <dbReference type="NCBI Taxonomy" id="158441"/>
    <lineage>
        <taxon>Eukaryota</taxon>
        <taxon>Metazoa</taxon>
        <taxon>Ecdysozoa</taxon>
        <taxon>Arthropoda</taxon>
        <taxon>Hexapoda</taxon>
        <taxon>Collembola</taxon>
        <taxon>Entomobryomorpha</taxon>
        <taxon>Isotomoidea</taxon>
        <taxon>Isotomidae</taxon>
        <taxon>Proisotominae</taxon>
        <taxon>Folsomia</taxon>
    </lineage>
</organism>
<evidence type="ECO:0000259" key="2">
    <source>
        <dbReference type="PROSITE" id="PS50866"/>
    </source>
</evidence>
<evidence type="ECO:0000313" key="4">
    <source>
        <dbReference type="Proteomes" id="UP000198287"/>
    </source>
</evidence>
<protein>
    <recommendedName>
        <fullName evidence="5">SEC14-like protein 2</fullName>
    </recommendedName>
</protein>
<dbReference type="PANTHER" id="PTHR23324">
    <property type="entry name" value="SEC14 RELATED PROTEIN"/>
    <property type="match status" value="1"/>
</dbReference>
<reference evidence="3 4" key="1">
    <citation type="submission" date="2015-12" db="EMBL/GenBank/DDBJ databases">
        <title>The genome of Folsomia candida.</title>
        <authorList>
            <person name="Faddeeva A."/>
            <person name="Derks M.F."/>
            <person name="Anvar Y."/>
            <person name="Smit S."/>
            <person name="Van Straalen N."/>
            <person name="Roelofs D."/>
        </authorList>
    </citation>
    <scope>NUCLEOTIDE SEQUENCE [LARGE SCALE GENOMIC DNA]</scope>
    <source>
        <strain evidence="3 4">VU population</strain>
        <tissue evidence="3">Whole body</tissue>
    </source>
</reference>
<accession>A0A226EFZ4</accession>
<feature type="domain" description="CRAL-TRIO" evidence="1">
    <location>
        <begin position="79"/>
        <end position="257"/>
    </location>
</feature>
<dbReference type="CDD" id="cd00170">
    <property type="entry name" value="SEC14"/>
    <property type="match status" value="1"/>
</dbReference>
<dbReference type="InterPro" id="IPR036598">
    <property type="entry name" value="GOLD_dom_sf"/>
</dbReference>
<dbReference type="Proteomes" id="UP000198287">
    <property type="component" value="Unassembled WGS sequence"/>
</dbReference>
<dbReference type="PROSITE" id="PS50191">
    <property type="entry name" value="CRAL_TRIO"/>
    <property type="match status" value="1"/>
</dbReference>
<dbReference type="EMBL" id="LNIX01000004">
    <property type="protein sequence ID" value="OXA56178.1"/>
    <property type="molecule type" value="Genomic_DNA"/>
</dbReference>
<gene>
    <name evidence="3" type="ORF">Fcan01_09092</name>
</gene>
<evidence type="ECO:0000259" key="1">
    <source>
        <dbReference type="PROSITE" id="PS50191"/>
    </source>
</evidence>
<keyword evidence="4" id="KW-1185">Reference proteome</keyword>
<sequence>MVREFTSEEIVKIGQLRSLLIAEKASPPPNETFEDDYYLVKWLRARNLDVSKAHEMLLASLAWRRENRIDGILDREGEVPEKYKKTNPTGYFGDDEDGNPILCLPLGRYKNRDTIADIGLQAFLRFYFAWMESVANFLKEKEAETGKKGLQIIQLVDMECYSIREIMYQPVREFVKESQAILSANYPESLKVMLIINAPSVFALAFKLVKHLLPKETLAKIDIYGQDEEEWKRVLRSKCAQLNKVPVRWGGTLISKDIFGAEGTEACVWSHGPIALSFFTDDVIDSHGFKKVKVGARDKYKMDVFTTSSRSEIRWRFNTEDHDIGFQVVCPRGSTLVPWRRLDSHNSMQEGTITCETVGKYQLVFDNSFSYTKAKMVKYYVQVVEEGEDEDDNLQDVELIDTGYDHHFSESMVENI</sequence>
<proteinExistence type="predicted"/>
<dbReference type="InterPro" id="IPR036273">
    <property type="entry name" value="CRAL/TRIO_N_dom_sf"/>
</dbReference>
<dbReference type="InterPro" id="IPR001251">
    <property type="entry name" value="CRAL-TRIO_dom"/>
</dbReference>
<dbReference type="Pfam" id="PF00650">
    <property type="entry name" value="CRAL_TRIO"/>
    <property type="match status" value="1"/>
</dbReference>
<dbReference type="Gene3D" id="3.40.525.10">
    <property type="entry name" value="CRAL-TRIO lipid binding domain"/>
    <property type="match status" value="1"/>
</dbReference>
<dbReference type="InterPro" id="IPR051064">
    <property type="entry name" value="SEC14/CRAL-TRIO_domain"/>
</dbReference>
<dbReference type="PANTHER" id="PTHR23324:SF87">
    <property type="entry name" value="CRAL-TRIO DOMAIN-CONTAINING PROTEIN C34C12.6"/>
    <property type="match status" value="1"/>
</dbReference>
<dbReference type="SMART" id="SM00516">
    <property type="entry name" value="SEC14"/>
    <property type="match status" value="1"/>
</dbReference>
<dbReference type="PROSITE" id="PS50866">
    <property type="entry name" value="GOLD"/>
    <property type="match status" value="1"/>
</dbReference>
<evidence type="ECO:0008006" key="5">
    <source>
        <dbReference type="Google" id="ProtNLM"/>
    </source>
</evidence>
<name>A0A226EFZ4_FOLCA</name>